<reference evidence="2" key="3">
    <citation type="submission" date="2025-08" db="UniProtKB">
        <authorList>
            <consortium name="Ensembl"/>
        </authorList>
    </citation>
    <scope>IDENTIFICATION</scope>
    <source>
        <strain evidence="2">17573</strain>
    </source>
</reference>
<evidence type="ECO:0000313" key="4">
    <source>
        <dbReference type="VGNC" id="VGNC:100219"/>
    </source>
</evidence>
<feature type="region of interest" description="Disordered" evidence="1">
    <location>
        <begin position="389"/>
        <end position="470"/>
    </location>
</feature>
<sequence>MTSSSWPGTSPRLSRGSGSCPTSGATGPCRADSSLKAGPGVGTGLVQALFCPPYPAWEPHPITALLSLSGRPPGWHRSGHWLPLHAPPLLRVRSTPHPQQDWKPHGARRCPAVRGLGLESTSWLCDGGQVASPLWDSVSSSLKQEWRSPMTRSGDTTWKEASTAPGAGVFFLSSAEGEQISFLFDCIVRGISPTKGPFGLRPVLPDPSPPGPSTVEERVAQEALETLQLEKRLSLLSHAGRPGSGGDDRSLSSSSSEASHLDVSASSRLTAWPEQSLSSASTSQEGPRPAAAQAPGEAMLGASRPPPKPLRPRQLQEVGRQSSSDSGIATGSHSSYSGSLSSYAGSSLDVWRATDELGSLLSLPAAGAPEPSLCACLPGAVEYQVPTSLRPHYDTPRSLRLVPRDHSPASQGSPGDSAAGDSGGQTSAGCPSGWLGTRRRGLVMEAPQGSEATLPSPAPGEPWEAGSPHAGPSPAFFSACPVCGGLKGVAASAPGPVTAHSGSPGPVAVDSPGPERPRGEPPAYVNIPVSPPSGKQLHYMGLELQEASEGVRGASASLYAQIDIAATEMAHKVGAQHARAREEQLSELEQRKAAPQ</sequence>
<feature type="compositionally biased region" description="Basic and acidic residues" evidence="1">
    <location>
        <begin position="579"/>
        <end position="596"/>
    </location>
</feature>
<reference evidence="3" key="1">
    <citation type="journal article" date="2007" name="Science">
        <title>Evolutionary and biomedical insights from the rhesus macaque genome.</title>
        <authorList>
            <person name="Gibbs R.A."/>
            <person name="Rogers J."/>
            <person name="Katze M.G."/>
            <person name="Bumgarner R."/>
            <person name="Weinstock G.M."/>
            <person name="Mardis E.R."/>
            <person name="Remington K.A."/>
            <person name="Strausberg R.L."/>
            <person name="Venter J.C."/>
            <person name="Wilson R.K."/>
            <person name="Batzer M.A."/>
            <person name="Bustamante C.D."/>
            <person name="Eichler E.E."/>
            <person name="Hahn M.W."/>
            <person name="Hardison R.C."/>
            <person name="Makova K.D."/>
            <person name="Miller W."/>
            <person name="Milosavljevic A."/>
            <person name="Palermo R.E."/>
            <person name="Siepel A."/>
            <person name="Sikela J.M."/>
            <person name="Attaway T."/>
            <person name="Bell S."/>
            <person name="Bernard K.E."/>
            <person name="Buhay C.J."/>
            <person name="Chandrabose M.N."/>
            <person name="Dao M."/>
            <person name="Davis C."/>
            <person name="Delehaunty K.D."/>
            <person name="Ding Y."/>
            <person name="Dinh H.H."/>
            <person name="Dugan-Rocha S."/>
            <person name="Fulton L.A."/>
            <person name="Gabisi R.A."/>
            <person name="Garner T.T."/>
            <person name="Godfrey J."/>
            <person name="Hawes A.C."/>
            <person name="Hernandez J."/>
            <person name="Hines S."/>
            <person name="Holder M."/>
            <person name="Hume J."/>
            <person name="Jhangiani S.N."/>
            <person name="Joshi V."/>
            <person name="Khan Z.M."/>
            <person name="Kirkness E.F."/>
            <person name="Cree A."/>
            <person name="Fowler R.G."/>
            <person name="Lee S."/>
            <person name="Lewis L.R."/>
            <person name="Li Z."/>
            <person name="Liu Y.-S."/>
            <person name="Moore S.M."/>
            <person name="Muzny D."/>
            <person name="Nazareth L.V."/>
            <person name="Ngo D.N."/>
            <person name="Okwuonu G.O."/>
            <person name="Pai G."/>
            <person name="Parker D."/>
            <person name="Paul H.A."/>
            <person name="Pfannkoch C."/>
            <person name="Pohl C.S."/>
            <person name="Rogers Y.-H.C."/>
            <person name="Ruiz S.J."/>
            <person name="Sabo A."/>
            <person name="Santibanez J."/>
            <person name="Schneider B.W."/>
            <person name="Smith S.M."/>
            <person name="Sodergren E."/>
            <person name="Svatek A.F."/>
            <person name="Utterback T.R."/>
            <person name="Vattathil S."/>
            <person name="Warren W."/>
            <person name="White C.S."/>
            <person name="Chinwalla A.T."/>
            <person name="Feng Y."/>
            <person name="Halpern A.L."/>
            <person name="Hillier L.W."/>
            <person name="Huang X."/>
            <person name="Minx P."/>
            <person name="Nelson J.O."/>
            <person name="Pepin K.H."/>
            <person name="Qin X."/>
            <person name="Sutton G.G."/>
            <person name="Venter E."/>
            <person name="Walenz B.P."/>
            <person name="Wallis J.W."/>
            <person name="Worley K.C."/>
            <person name="Yang S.-P."/>
            <person name="Jones S.M."/>
            <person name="Marra M.A."/>
            <person name="Rocchi M."/>
            <person name="Schein J.E."/>
            <person name="Baertsch R."/>
            <person name="Clarke L."/>
            <person name="Csuros M."/>
            <person name="Glasscock J."/>
            <person name="Harris R.A."/>
            <person name="Havlak P."/>
            <person name="Jackson A.R."/>
            <person name="Jiang H."/>
            <person name="Liu Y."/>
            <person name="Messina D.N."/>
            <person name="Shen Y."/>
            <person name="Song H.X.-Z."/>
            <person name="Wylie T."/>
            <person name="Zhang L."/>
            <person name="Birney E."/>
            <person name="Han K."/>
            <person name="Konkel M.K."/>
            <person name="Lee J."/>
            <person name="Smit A.F.A."/>
            <person name="Ullmer B."/>
            <person name="Wang H."/>
            <person name="Xing J."/>
            <person name="Burhans R."/>
            <person name="Cheng Z."/>
            <person name="Karro J.E."/>
            <person name="Ma J."/>
            <person name="Raney B."/>
            <person name="She X."/>
            <person name="Cox M.J."/>
            <person name="Demuth J.P."/>
            <person name="Dumas L.J."/>
            <person name="Han S.-G."/>
            <person name="Hopkins J."/>
            <person name="Karimpour-Fard A."/>
            <person name="Kim Y.H."/>
            <person name="Pollack J.R."/>
            <person name="Vinar T."/>
            <person name="Addo-Quaye C."/>
            <person name="Degenhardt J."/>
            <person name="Denby A."/>
            <person name="Hubisz M.J."/>
            <person name="Indap A."/>
            <person name="Kosiol C."/>
            <person name="Lahn B.T."/>
            <person name="Lawson H.A."/>
            <person name="Marklein A."/>
            <person name="Nielsen R."/>
            <person name="Vallender E.J."/>
            <person name="Clark A.G."/>
            <person name="Ferguson B."/>
            <person name="Hernandez R.D."/>
            <person name="Hirani K."/>
            <person name="Kehrer-Sawatzki H."/>
            <person name="Kolb J."/>
            <person name="Patil S."/>
            <person name="Pu L.-L."/>
            <person name="Ren Y."/>
            <person name="Smith D.G."/>
            <person name="Wheeler D.A."/>
            <person name="Schenck I."/>
            <person name="Ball E.V."/>
            <person name="Chen R."/>
            <person name="Cooper D.N."/>
            <person name="Giardine B."/>
            <person name="Hsu F."/>
            <person name="Kent W.J."/>
            <person name="Lesk A."/>
            <person name="Nelson D.L."/>
            <person name="O'brien W.E."/>
            <person name="Pruefer K."/>
            <person name="Stenson P.D."/>
            <person name="Wallace J.C."/>
            <person name="Ke H."/>
            <person name="Liu X.-M."/>
            <person name="Wang P."/>
            <person name="Xiang A.P."/>
            <person name="Yang F."/>
            <person name="Barber G.P."/>
            <person name="Haussler D."/>
            <person name="Karolchik D."/>
            <person name="Kern A.D."/>
            <person name="Kuhn R.M."/>
            <person name="Smith K.E."/>
            <person name="Zwieg A.S."/>
        </authorList>
    </citation>
    <scope>NUCLEOTIDE SEQUENCE [LARGE SCALE GENOMIC DNA]</scope>
    <source>
        <strain evidence="3">17573</strain>
    </source>
</reference>
<feature type="region of interest" description="Disordered" evidence="1">
    <location>
        <begin position="575"/>
        <end position="596"/>
    </location>
</feature>
<dbReference type="PANTHER" id="PTHR21636:SF2">
    <property type="entry name" value="PROTEIN DOK-7"/>
    <property type="match status" value="1"/>
</dbReference>
<organism evidence="2 3">
    <name type="scientific">Macaca mulatta</name>
    <name type="common">Rhesus macaque</name>
    <dbReference type="NCBI Taxonomy" id="9544"/>
    <lineage>
        <taxon>Eukaryota</taxon>
        <taxon>Metazoa</taxon>
        <taxon>Chordata</taxon>
        <taxon>Craniata</taxon>
        <taxon>Vertebrata</taxon>
        <taxon>Euteleostomi</taxon>
        <taxon>Mammalia</taxon>
        <taxon>Eutheria</taxon>
        <taxon>Euarchontoglires</taxon>
        <taxon>Primates</taxon>
        <taxon>Haplorrhini</taxon>
        <taxon>Catarrhini</taxon>
        <taxon>Cercopithecidae</taxon>
        <taxon>Cercopithecinae</taxon>
        <taxon>Macaca</taxon>
    </lineage>
</organism>
<gene>
    <name evidence="2 4" type="primary">DOK7</name>
</gene>
<dbReference type="Bgee" id="ENSMMUG00000046062">
    <property type="expression patterns" value="Expressed in cerebellar cortex and 13 other cell types or tissues"/>
</dbReference>
<dbReference type="VEuPathDB" id="HostDB:ENSMMUG00000046062"/>
<keyword evidence="3" id="KW-1185">Reference proteome</keyword>
<dbReference type="PANTHER" id="PTHR21636">
    <property type="entry name" value="PROTEIN DOK-7"/>
    <property type="match status" value="1"/>
</dbReference>
<dbReference type="AlphaFoldDB" id="A0A5F8AU88"/>
<dbReference type="InterPro" id="IPR037746">
    <property type="entry name" value="Dok-7"/>
</dbReference>
<feature type="compositionally biased region" description="Low complexity" evidence="1">
    <location>
        <begin position="408"/>
        <end position="429"/>
    </location>
</feature>
<protein>
    <submittedName>
        <fullName evidence="2">Docking protein 7</fullName>
    </submittedName>
</protein>
<dbReference type="ExpressionAtlas" id="A0A5F8AU88">
    <property type="expression patterns" value="baseline"/>
</dbReference>
<feature type="compositionally biased region" description="Basic and acidic residues" evidence="1">
    <location>
        <begin position="391"/>
        <end position="407"/>
    </location>
</feature>
<name>A0A5F8AU88_MACMU</name>
<feature type="compositionally biased region" description="Polar residues" evidence="1">
    <location>
        <begin position="273"/>
        <end position="285"/>
    </location>
</feature>
<feature type="compositionally biased region" description="Low complexity" evidence="1">
    <location>
        <begin position="251"/>
        <end position="267"/>
    </location>
</feature>
<dbReference type="VGNC" id="VGNC:100219">
    <property type="gene designation" value="DOK7"/>
</dbReference>
<evidence type="ECO:0000256" key="1">
    <source>
        <dbReference type="SAM" id="MobiDB-lite"/>
    </source>
</evidence>
<dbReference type="GO" id="GO:0019901">
    <property type="term" value="F:protein kinase binding"/>
    <property type="evidence" value="ECO:0007669"/>
    <property type="project" value="InterPro"/>
</dbReference>
<dbReference type="Proteomes" id="UP000006718">
    <property type="component" value="Chromosome 5"/>
</dbReference>
<dbReference type="Ensembl" id="ENSMMUT00000097927.1">
    <property type="protein sequence ID" value="ENSMMUP00000081014.1"/>
    <property type="gene ID" value="ENSMMUG00000046062.2"/>
</dbReference>
<proteinExistence type="predicted"/>
<feature type="compositionally biased region" description="Polar residues" evidence="1">
    <location>
        <begin position="319"/>
        <end position="329"/>
    </location>
</feature>
<feature type="region of interest" description="Disordered" evidence="1">
    <location>
        <begin position="495"/>
        <end position="523"/>
    </location>
</feature>
<feature type="region of interest" description="Disordered" evidence="1">
    <location>
        <begin position="197"/>
        <end position="217"/>
    </location>
</feature>
<feature type="region of interest" description="Disordered" evidence="1">
    <location>
        <begin position="1"/>
        <end position="31"/>
    </location>
</feature>
<evidence type="ECO:0000313" key="3">
    <source>
        <dbReference type="Proteomes" id="UP000006718"/>
    </source>
</evidence>
<feature type="compositionally biased region" description="Polar residues" evidence="1">
    <location>
        <begin position="1"/>
        <end position="25"/>
    </location>
</feature>
<reference evidence="2" key="2">
    <citation type="submission" date="2019-01" db="EMBL/GenBank/DDBJ databases">
        <authorList>
            <person name="Graves T."/>
            <person name="Eichler E.E."/>
            <person name="Wilson R.K."/>
        </authorList>
    </citation>
    <scope>NUCLEOTIDE SEQUENCE [LARGE SCALE GENOMIC DNA]</scope>
    <source>
        <strain evidence="2">17573</strain>
    </source>
</reference>
<dbReference type="GeneTree" id="ENSGT00390000015386"/>
<accession>A0A5F8AU88</accession>
<feature type="compositionally biased region" description="Low complexity" evidence="1">
    <location>
        <begin position="331"/>
        <end position="342"/>
    </location>
</feature>
<feature type="region of interest" description="Disordered" evidence="1">
    <location>
        <begin position="237"/>
        <end position="342"/>
    </location>
</feature>
<reference evidence="2" key="4">
    <citation type="submission" date="2025-09" db="UniProtKB">
        <authorList>
            <consortium name="Ensembl"/>
        </authorList>
    </citation>
    <scope>IDENTIFICATION</scope>
    <source>
        <strain evidence="2">17573</strain>
    </source>
</reference>
<evidence type="ECO:0000313" key="2">
    <source>
        <dbReference type="Ensembl" id="ENSMMUP00000081014.1"/>
    </source>
</evidence>